<dbReference type="HOGENOM" id="CLU_079350_0_0_6"/>
<comment type="caution">
    <text evidence="1">The sequence shown here is derived from an EMBL/GenBank/DDBJ whole genome shotgun (WGS) entry which is preliminary data.</text>
</comment>
<name>A0A099CZ00_9GAMM</name>
<accession>A0A099CZ00</accession>
<evidence type="ECO:0000313" key="3">
    <source>
        <dbReference type="Proteomes" id="UP000029708"/>
    </source>
</evidence>
<dbReference type="Pfam" id="PF08889">
    <property type="entry name" value="WbqC"/>
    <property type="match status" value="1"/>
</dbReference>
<dbReference type="Proteomes" id="UP000029708">
    <property type="component" value="Unassembled WGS sequence"/>
</dbReference>
<proteinExistence type="predicted"/>
<dbReference type="RefSeq" id="WP_043099514.1">
    <property type="nucleotide sequence ID" value="NZ_JACHET010000001.1"/>
</dbReference>
<evidence type="ECO:0000313" key="1">
    <source>
        <dbReference type="EMBL" id="KGI78891.1"/>
    </source>
</evidence>
<gene>
    <name evidence="2" type="ORF">HNQ86_001646</name>
    <name evidence="1" type="ORF">LF63_0102925</name>
</gene>
<sequence>MKVAAIQSSYIPWKGYFDIIRSVDTFIFLDDVQYTVRDWRSRNRIKTRQGLKWLSVPVGNDTRRLIHEVAIPDAVWQEKHWKALVHAYSKTPYFSHYAALIEEFYRGRIWSNLSEMNQWFTRTIARECLGITTRFCDSREFSAEGRKLDRLIDLVRKCGASAYLSGPSAQEYIIDERFAEAGIALAYKDYSGYPEYPQTHGSFEHAVSILDLLFHVGPEAPRYIWGWREEGGA</sequence>
<dbReference type="OrthoDB" id="3611744at2"/>
<dbReference type="STRING" id="1543381.LF63_0102925"/>
<evidence type="ECO:0000313" key="2">
    <source>
        <dbReference type="EMBL" id="MBB6184301.1"/>
    </source>
</evidence>
<keyword evidence="3" id="KW-1185">Reference proteome</keyword>
<evidence type="ECO:0008006" key="5">
    <source>
        <dbReference type="Google" id="ProtNLM"/>
    </source>
</evidence>
<protein>
    <recommendedName>
        <fullName evidence="5">WbqC-like protein</fullName>
    </recommendedName>
</protein>
<evidence type="ECO:0000313" key="4">
    <source>
        <dbReference type="Proteomes" id="UP000560000"/>
    </source>
</evidence>
<dbReference type="EMBL" id="JROI01000007">
    <property type="protein sequence ID" value="KGI78891.1"/>
    <property type="molecule type" value="Genomic_DNA"/>
</dbReference>
<dbReference type="EMBL" id="JACHET010000001">
    <property type="protein sequence ID" value="MBB6184301.1"/>
    <property type="molecule type" value="Genomic_DNA"/>
</dbReference>
<dbReference type="AlphaFoldDB" id="A0A099CZ00"/>
<reference evidence="2 4" key="2">
    <citation type="submission" date="2020-08" db="EMBL/GenBank/DDBJ databases">
        <title>Genomic Encyclopedia of Type Strains, Phase IV (KMG-IV): sequencing the most valuable type-strain genomes for metagenomic binning, comparative biology and taxonomic classification.</title>
        <authorList>
            <person name="Goeker M."/>
        </authorList>
    </citation>
    <scope>NUCLEOTIDE SEQUENCE [LARGE SCALE GENOMIC DNA]</scope>
    <source>
        <strain evidence="2 4">DSM 107085</strain>
    </source>
</reference>
<reference evidence="1 3" key="1">
    <citation type="submission" date="2014-09" db="EMBL/GenBank/DDBJ databases">
        <title>Xanthomonadaceae 3.5X direct submission.</title>
        <authorList>
            <person name="Fang T."/>
            <person name="Wang H."/>
        </authorList>
    </citation>
    <scope>NUCLEOTIDE SEQUENCE [LARGE SCALE GENOMIC DNA]</scope>
    <source>
        <strain evidence="1 3">3.5X</strain>
    </source>
</reference>
<dbReference type="InterPro" id="IPR014985">
    <property type="entry name" value="WbqC"/>
</dbReference>
<dbReference type="Proteomes" id="UP000560000">
    <property type="component" value="Unassembled WGS sequence"/>
</dbReference>
<organism evidence="1 3">
    <name type="scientific">Oleiagrimonas soli</name>
    <dbReference type="NCBI Taxonomy" id="1543381"/>
    <lineage>
        <taxon>Bacteria</taxon>
        <taxon>Pseudomonadati</taxon>
        <taxon>Pseudomonadota</taxon>
        <taxon>Gammaproteobacteria</taxon>
        <taxon>Lysobacterales</taxon>
        <taxon>Rhodanobacteraceae</taxon>
        <taxon>Oleiagrimonas</taxon>
    </lineage>
</organism>